<evidence type="ECO:0000313" key="1">
    <source>
        <dbReference type="EMBL" id="MDC7227049.1"/>
    </source>
</evidence>
<name>A0AAJ1IF94_9SPIO</name>
<dbReference type="Proteomes" id="UP001221217">
    <property type="component" value="Unassembled WGS sequence"/>
</dbReference>
<accession>A0AAJ1IF94</accession>
<proteinExistence type="predicted"/>
<evidence type="ECO:0000313" key="2">
    <source>
        <dbReference type="Proteomes" id="UP001221217"/>
    </source>
</evidence>
<reference evidence="1 2" key="1">
    <citation type="submission" date="2022-12" db="EMBL/GenBank/DDBJ databases">
        <title>Metagenome assembled genome from gulf of manar.</title>
        <authorList>
            <person name="Kohli P."/>
            <person name="Pk S."/>
            <person name="Venkata Ramana C."/>
            <person name="Sasikala C."/>
        </authorList>
    </citation>
    <scope>NUCLEOTIDE SEQUENCE [LARGE SCALE GENOMIC DNA]</scope>
    <source>
        <strain evidence="1">JB008</strain>
    </source>
</reference>
<comment type="caution">
    <text evidence="1">The sequence shown here is derived from an EMBL/GenBank/DDBJ whole genome shotgun (WGS) entry which is preliminary data.</text>
</comment>
<dbReference type="SUPFAM" id="SSF48452">
    <property type="entry name" value="TPR-like"/>
    <property type="match status" value="1"/>
</dbReference>
<dbReference type="Gene3D" id="1.25.40.10">
    <property type="entry name" value="Tetratricopeptide repeat domain"/>
    <property type="match status" value="1"/>
</dbReference>
<evidence type="ECO:0008006" key="3">
    <source>
        <dbReference type="Google" id="ProtNLM"/>
    </source>
</evidence>
<dbReference type="InterPro" id="IPR011990">
    <property type="entry name" value="TPR-like_helical_dom_sf"/>
</dbReference>
<sequence length="555" mass="64863">MKKSMLLTAAFIFIAVFRIYSFDDMNRRIGIIYLKNAAAYYLNEQYDEAERFLEKTSEFHDTSSDYEYLYGLIRLEKENRINDAADYFERAIDNGNWILLDKKDCVTDLSLILFRKKEYLKLINIVEQEAYPDYNDNDLMYLYLLSLKYAGRSNDFSVVLNRAVSRYSDDYRFALLFVHENINYRNRVLSGMQVFRNEEGQAAVMFEAAMTLEDSGEKLAAIKKYHSAGGKDVSSYIEYYRLRGNITDEELEGLLSKKIFENPANIKRLESILPRIEQRRRLEEAWQSYTGNVYYDFNDDGYFEELHLYENGIPVGVSIDENQDGIIEVMLIFDGENPAEVIISGETFSVISFEDYPYVKELSVSEGSEREVYTFLKAKLSLPVYEIRSADNKLVFNKDNVEQFLSDLEVLKNSAVRISSYTGGGAKDNYVYLKKELERRDELYSVLKIYNKIIGNYVYQQVNDKRTTGFADIDYDNLIDLKENYKDGRIISIEADDNKNGIFDFKITFDEDKSVSWWDFNEDGLYDCRQYSENGVIINEYSSNFDGNFDIIERN</sequence>
<dbReference type="EMBL" id="JAQQAL010000022">
    <property type="protein sequence ID" value="MDC7227049.1"/>
    <property type="molecule type" value="Genomic_DNA"/>
</dbReference>
<gene>
    <name evidence="1" type="ORF">PQJ61_09830</name>
</gene>
<protein>
    <recommendedName>
        <fullName evidence="3">Tetratricopeptide repeat protein</fullName>
    </recommendedName>
</protein>
<dbReference type="AlphaFoldDB" id="A0AAJ1IF94"/>
<organism evidence="1 2">
    <name type="scientific">Candidatus Thalassospirochaeta sargassi</name>
    <dbReference type="NCBI Taxonomy" id="3119039"/>
    <lineage>
        <taxon>Bacteria</taxon>
        <taxon>Pseudomonadati</taxon>
        <taxon>Spirochaetota</taxon>
        <taxon>Spirochaetia</taxon>
        <taxon>Spirochaetales</taxon>
        <taxon>Spirochaetaceae</taxon>
        <taxon>Candidatus Thalassospirochaeta</taxon>
    </lineage>
</organism>